<accession>A0A382B4M5</accession>
<dbReference type="AlphaFoldDB" id="A0A382B4M5"/>
<dbReference type="EMBL" id="UINC01028011">
    <property type="protein sequence ID" value="SVB08252.1"/>
    <property type="molecule type" value="Genomic_DNA"/>
</dbReference>
<evidence type="ECO:0000313" key="2">
    <source>
        <dbReference type="EMBL" id="SVB08252.1"/>
    </source>
</evidence>
<gene>
    <name evidence="2" type="ORF">METZ01_LOCUS161106</name>
</gene>
<protein>
    <submittedName>
        <fullName evidence="2">Uncharacterized protein</fullName>
    </submittedName>
</protein>
<name>A0A382B4M5_9ZZZZ</name>
<feature type="non-terminal residue" evidence="2">
    <location>
        <position position="115"/>
    </location>
</feature>
<feature type="compositionally biased region" description="Polar residues" evidence="1">
    <location>
        <begin position="1"/>
        <end position="10"/>
    </location>
</feature>
<reference evidence="2" key="1">
    <citation type="submission" date="2018-05" db="EMBL/GenBank/DDBJ databases">
        <authorList>
            <person name="Lanie J.A."/>
            <person name="Ng W.-L."/>
            <person name="Kazmierczak K.M."/>
            <person name="Andrzejewski T.M."/>
            <person name="Davidsen T.M."/>
            <person name="Wayne K.J."/>
            <person name="Tettelin H."/>
            <person name="Glass J.I."/>
            <person name="Rusch D."/>
            <person name="Podicherti R."/>
            <person name="Tsui H.-C.T."/>
            <person name="Winkler M.E."/>
        </authorList>
    </citation>
    <scope>NUCLEOTIDE SEQUENCE</scope>
</reference>
<evidence type="ECO:0000256" key="1">
    <source>
        <dbReference type="SAM" id="MobiDB-lite"/>
    </source>
</evidence>
<feature type="region of interest" description="Disordered" evidence="1">
    <location>
        <begin position="1"/>
        <end position="22"/>
    </location>
</feature>
<organism evidence="2">
    <name type="scientific">marine metagenome</name>
    <dbReference type="NCBI Taxonomy" id="408172"/>
    <lineage>
        <taxon>unclassified sequences</taxon>
        <taxon>metagenomes</taxon>
        <taxon>ecological metagenomes</taxon>
    </lineage>
</organism>
<feature type="region of interest" description="Disordered" evidence="1">
    <location>
        <begin position="40"/>
        <end position="70"/>
    </location>
</feature>
<sequence length="115" mass="12595">MPVSPCQSRGISPIPGVAGLNSESSSKSYVLIIKRKTVDATRRRGNPTSNPPRLNDGFHKTGNKGSVMGTRQPPAILFGPFFCTEWHTLGSHMTTSENTYTTIKRNMGERESLCN</sequence>
<proteinExistence type="predicted"/>